<dbReference type="PANTHER" id="PTHR22572">
    <property type="entry name" value="SUGAR-1-PHOSPHATE GUANYL TRANSFERASE"/>
    <property type="match status" value="1"/>
</dbReference>
<proteinExistence type="predicted"/>
<dbReference type="SUPFAM" id="SSF53448">
    <property type="entry name" value="Nucleotide-diphospho-sugar transferases"/>
    <property type="match status" value="1"/>
</dbReference>
<dbReference type="InterPro" id="IPR005835">
    <property type="entry name" value="NTP_transferase_dom"/>
</dbReference>
<dbReference type="InterPro" id="IPR029044">
    <property type="entry name" value="Nucleotide-diphossugar_trans"/>
</dbReference>
<comment type="caution">
    <text evidence="2">The sequence shown here is derived from an EMBL/GenBank/DDBJ whole genome shotgun (WGS) entry which is preliminary data.</text>
</comment>
<dbReference type="Gene3D" id="3.90.550.10">
    <property type="entry name" value="Spore Coat Polysaccharide Biosynthesis Protein SpsA, Chain A"/>
    <property type="match status" value="1"/>
</dbReference>
<keyword evidence="2" id="KW-0808">Transferase</keyword>
<organism evidence="2 3">
    <name type="scientific">Candidatus Thiomargarita nelsonii</name>
    <dbReference type="NCBI Taxonomy" id="1003181"/>
    <lineage>
        <taxon>Bacteria</taxon>
        <taxon>Pseudomonadati</taxon>
        <taxon>Pseudomonadota</taxon>
        <taxon>Gammaproteobacteria</taxon>
        <taxon>Thiotrichales</taxon>
        <taxon>Thiotrichaceae</taxon>
        <taxon>Thiomargarita</taxon>
    </lineage>
</organism>
<dbReference type="Proteomes" id="UP000076962">
    <property type="component" value="Unassembled WGS sequence"/>
</dbReference>
<keyword evidence="3" id="KW-1185">Reference proteome</keyword>
<feature type="domain" description="Nucleotidyl transferase" evidence="1">
    <location>
        <begin position="2"/>
        <end position="224"/>
    </location>
</feature>
<dbReference type="PATRIC" id="fig|1003181.4.peg.7051"/>
<accession>A0A176RTI4</accession>
<dbReference type="EMBL" id="LUTY01002958">
    <property type="protein sequence ID" value="OAD19072.1"/>
    <property type="molecule type" value="Genomic_DNA"/>
</dbReference>
<dbReference type="InterPro" id="IPR050486">
    <property type="entry name" value="Mannose-1P_guanyltransferase"/>
</dbReference>
<evidence type="ECO:0000313" key="3">
    <source>
        <dbReference type="Proteomes" id="UP000076962"/>
    </source>
</evidence>
<protein>
    <submittedName>
        <fullName evidence="2">Mannose-1-phosphate guanyltransferase</fullName>
    </submittedName>
</protein>
<reference evidence="2 3" key="1">
    <citation type="submission" date="2016-05" db="EMBL/GenBank/DDBJ databases">
        <title>Single-cell genome of chain-forming Candidatus Thiomargarita nelsonii and comparison to other large sulfur-oxidizing bacteria.</title>
        <authorList>
            <person name="Winkel M."/>
            <person name="Salman V."/>
            <person name="Woyke T."/>
            <person name="Schulz-Vogt H."/>
            <person name="Richter M."/>
            <person name="Flood B."/>
            <person name="Bailey J."/>
            <person name="Amann R."/>
            <person name="Mussmann M."/>
        </authorList>
    </citation>
    <scope>NUCLEOTIDE SEQUENCE [LARGE SCALE GENOMIC DNA]</scope>
    <source>
        <strain evidence="2 3">THI036</strain>
    </source>
</reference>
<evidence type="ECO:0000259" key="1">
    <source>
        <dbReference type="Pfam" id="PF00483"/>
    </source>
</evidence>
<dbReference type="Pfam" id="PF00483">
    <property type="entry name" value="NTP_transferase"/>
    <property type="match status" value="1"/>
</dbReference>
<gene>
    <name evidence="2" type="ORF">THIOM_005312</name>
</gene>
<sequence length="235" mass="26844">MKAVIQAGGKGTRLRPYTLVLPKPLMPVGELPVIEILLKWLRRNGIRQIYITTGYLGHLIRSLCGDGRQWDCEIIYSEETEPLGTVGALDLIRDQLDETFLVLNGDLITDMDLRAFSQFHRKHGDLLTVGVTNKNVKVDLGVIETEGERVTAFYEKPSFNYQVSMGIYCMEPGILEMIPKGVPFGFDDLMYSMLEKKRNVHIYRHEGSWMDIGRPEDFQRAQEMFQENNISMLGV</sequence>
<dbReference type="GO" id="GO:0016740">
    <property type="term" value="F:transferase activity"/>
    <property type="evidence" value="ECO:0007669"/>
    <property type="project" value="UniProtKB-KW"/>
</dbReference>
<name>A0A176RTI4_9GAMM</name>
<dbReference type="AlphaFoldDB" id="A0A176RTI4"/>
<evidence type="ECO:0000313" key="2">
    <source>
        <dbReference type="EMBL" id="OAD19072.1"/>
    </source>
</evidence>